<accession>A0A9D2SI12</accession>
<evidence type="ECO:0000259" key="6">
    <source>
        <dbReference type="SMART" id="SM00642"/>
    </source>
</evidence>
<dbReference type="Gene3D" id="2.60.40.1180">
    <property type="entry name" value="Golgi alpha-mannosidase II"/>
    <property type="match status" value="1"/>
</dbReference>
<name>A0A9D2SI12_9FIRM</name>
<dbReference type="PANTHER" id="PTHR10357">
    <property type="entry name" value="ALPHA-AMYLASE FAMILY MEMBER"/>
    <property type="match status" value="1"/>
</dbReference>
<proteinExistence type="inferred from homology"/>
<comment type="caution">
    <text evidence="7">The sequence shown here is derived from an EMBL/GenBank/DDBJ whole genome shotgun (WGS) entry which is preliminary data.</text>
</comment>
<dbReference type="InterPro" id="IPR017853">
    <property type="entry name" value="GH"/>
</dbReference>
<protein>
    <recommendedName>
        <fullName evidence="5">Alpha-amylase</fullName>
        <ecNumber evidence="5">3.2.1.1</ecNumber>
    </recommendedName>
</protein>
<dbReference type="InterPro" id="IPR006047">
    <property type="entry name" value="GH13_cat_dom"/>
</dbReference>
<comment type="similarity">
    <text evidence="1 4">Belongs to the glycosyl hydrolase 13 family.</text>
</comment>
<reference evidence="7" key="1">
    <citation type="journal article" date="2021" name="PeerJ">
        <title>Extensive microbial diversity within the chicken gut microbiome revealed by metagenomics and culture.</title>
        <authorList>
            <person name="Gilroy R."/>
            <person name="Ravi A."/>
            <person name="Getino M."/>
            <person name="Pursley I."/>
            <person name="Horton D.L."/>
            <person name="Alikhan N.F."/>
            <person name="Baker D."/>
            <person name="Gharbi K."/>
            <person name="Hall N."/>
            <person name="Watson M."/>
            <person name="Adriaenssens E.M."/>
            <person name="Foster-Nyarko E."/>
            <person name="Jarju S."/>
            <person name="Secka A."/>
            <person name="Antonio M."/>
            <person name="Oren A."/>
            <person name="Chaudhuri R.R."/>
            <person name="La Ragione R."/>
            <person name="Hildebrand F."/>
            <person name="Pallen M.J."/>
        </authorList>
    </citation>
    <scope>NUCLEOTIDE SEQUENCE</scope>
    <source>
        <strain evidence="7">CHK180-15479</strain>
    </source>
</reference>
<keyword evidence="2 5" id="KW-0378">Hydrolase</keyword>
<evidence type="ECO:0000256" key="1">
    <source>
        <dbReference type="ARBA" id="ARBA00008061"/>
    </source>
</evidence>
<evidence type="ECO:0000256" key="4">
    <source>
        <dbReference type="RuleBase" id="RU003615"/>
    </source>
</evidence>
<dbReference type="PRINTS" id="PR00110">
    <property type="entry name" value="ALPHAAMYLASE"/>
</dbReference>
<evidence type="ECO:0000256" key="2">
    <source>
        <dbReference type="ARBA" id="ARBA00022801"/>
    </source>
</evidence>
<evidence type="ECO:0000313" key="7">
    <source>
        <dbReference type="EMBL" id="HJC05798.1"/>
    </source>
</evidence>
<comment type="catalytic activity">
    <reaction evidence="5">
        <text>Endohydrolysis of (1-&gt;4)-alpha-D-glucosidic linkages in polysaccharides containing three or more (1-&gt;4)-alpha-linked D-glucose units.</text>
        <dbReference type="EC" id="3.2.1.1"/>
    </reaction>
</comment>
<keyword evidence="5" id="KW-0119">Carbohydrate metabolism</keyword>
<evidence type="ECO:0000256" key="5">
    <source>
        <dbReference type="RuleBase" id="RU361134"/>
    </source>
</evidence>
<dbReference type="Pfam" id="PF00128">
    <property type="entry name" value="Alpha-amylase"/>
    <property type="match status" value="1"/>
</dbReference>
<dbReference type="Gene3D" id="3.20.20.80">
    <property type="entry name" value="Glycosidases"/>
    <property type="match status" value="1"/>
</dbReference>
<dbReference type="Proteomes" id="UP000823910">
    <property type="component" value="Unassembled WGS sequence"/>
</dbReference>
<dbReference type="SMART" id="SM00642">
    <property type="entry name" value="Aamy"/>
    <property type="match status" value="1"/>
</dbReference>
<sequence>MSTWYERGVFYHMYPLGMTGAPKHNDNTETVNRFDELNRWIPHIRSLGCSCLYIGPLFESSSHGYDTRDYRTVDRRLGDNAAFKEFVSLCHEQGIRVVVDGVFNHTGREFFAFKDIQEKRWDSPYKDWYRDVNFGCASPMGDSFSYQAWQGHFELPCLNLKNPQVKDYLFDVIRFWIQEFAIDGIRLDCANVLDFDFMRDLRRETAAMKEDFWLMGEVIHGDYGRWVNDEMLHSVTNYELHKSIYSGFNDHNFFEIAHNVRRLEAIGRRLYTFVDNHDEDRIASKLLKKEHLAPVYMCLMTLPGIPSIYYGGEWAIEGRRTRTSDDALRPAISLEDGEKFCSPLTDLIARLGKIHGENEALHGGLYKELLLTNRQYAYARLGDGTAIITALNNDDAPADLSIPVPIAADEAKNLLEDGPSIPITNGKIQLTIKGNWGAVLTVSSLPNH</sequence>
<dbReference type="SUPFAM" id="SSF51011">
    <property type="entry name" value="Glycosyl hydrolase domain"/>
    <property type="match status" value="1"/>
</dbReference>
<dbReference type="AlphaFoldDB" id="A0A9D2SI12"/>
<organism evidence="7 8">
    <name type="scientific">Candidatus Enterocloster excrementipullorum</name>
    <dbReference type="NCBI Taxonomy" id="2838559"/>
    <lineage>
        <taxon>Bacteria</taxon>
        <taxon>Bacillati</taxon>
        <taxon>Bacillota</taxon>
        <taxon>Clostridia</taxon>
        <taxon>Lachnospirales</taxon>
        <taxon>Lachnospiraceae</taxon>
        <taxon>Enterocloster</taxon>
    </lineage>
</organism>
<dbReference type="PANTHER" id="PTHR10357:SF210">
    <property type="entry name" value="MALTODEXTRIN GLUCOSIDASE"/>
    <property type="match status" value="1"/>
</dbReference>
<dbReference type="EMBL" id="DWWT01000028">
    <property type="protein sequence ID" value="HJC05798.1"/>
    <property type="molecule type" value="Genomic_DNA"/>
</dbReference>
<gene>
    <name evidence="7" type="ORF">H9704_06540</name>
</gene>
<dbReference type="GO" id="GO:0005975">
    <property type="term" value="P:carbohydrate metabolic process"/>
    <property type="evidence" value="ECO:0007669"/>
    <property type="project" value="InterPro"/>
</dbReference>
<dbReference type="EC" id="3.2.1.1" evidence="5"/>
<dbReference type="InterPro" id="IPR013780">
    <property type="entry name" value="Glyco_hydro_b"/>
</dbReference>
<dbReference type="GO" id="GO:0004556">
    <property type="term" value="F:alpha-amylase activity"/>
    <property type="evidence" value="ECO:0007669"/>
    <property type="project" value="UniProtKB-UniRule"/>
</dbReference>
<dbReference type="InterPro" id="IPR006046">
    <property type="entry name" value="Alpha_amylase"/>
</dbReference>
<feature type="domain" description="Glycosyl hydrolase family 13 catalytic" evidence="6">
    <location>
        <begin position="8"/>
        <end position="355"/>
    </location>
</feature>
<dbReference type="GO" id="GO:0043169">
    <property type="term" value="F:cation binding"/>
    <property type="evidence" value="ECO:0007669"/>
    <property type="project" value="InterPro"/>
</dbReference>
<evidence type="ECO:0000313" key="8">
    <source>
        <dbReference type="Proteomes" id="UP000823910"/>
    </source>
</evidence>
<dbReference type="CDD" id="cd11353">
    <property type="entry name" value="AmyAc_euk_bac_CMD_like"/>
    <property type="match status" value="1"/>
</dbReference>
<reference evidence="7" key="2">
    <citation type="submission" date="2021-04" db="EMBL/GenBank/DDBJ databases">
        <authorList>
            <person name="Gilroy R."/>
        </authorList>
    </citation>
    <scope>NUCLEOTIDE SEQUENCE</scope>
    <source>
        <strain evidence="7">CHK180-15479</strain>
    </source>
</reference>
<keyword evidence="3 5" id="KW-0326">Glycosidase</keyword>
<dbReference type="SUPFAM" id="SSF51445">
    <property type="entry name" value="(Trans)glycosidases"/>
    <property type="match status" value="1"/>
</dbReference>
<evidence type="ECO:0000256" key="3">
    <source>
        <dbReference type="ARBA" id="ARBA00023295"/>
    </source>
</evidence>